<reference evidence="1 2" key="1">
    <citation type="submission" date="2019-11" db="EMBL/GenBank/DDBJ databases">
        <title>Comparative genomics of hydrocarbon-degrading Desulfosarcina strains.</title>
        <authorList>
            <person name="Watanabe M."/>
            <person name="Kojima H."/>
            <person name="Fukui M."/>
        </authorList>
    </citation>
    <scope>NUCLEOTIDE SEQUENCE [LARGE SCALE GENOMIC DNA]</scope>
    <source>
        <strain evidence="1 2">PL12</strain>
    </source>
</reference>
<proteinExistence type="predicted"/>
<dbReference type="AlphaFoldDB" id="A0A5K7YP66"/>
<name>A0A5K7YP66_9BACT</name>
<dbReference type="EMBL" id="AP021874">
    <property type="protein sequence ID" value="BBO70100.1"/>
    <property type="molecule type" value="Genomic_DNA"/>
</dbReference>
<keyword evidence="2" id="KW-1185">Reference proteome</keyword>
<protein>
    <submittedName>
        <fullName evidence="1">Uncharacterized protein</fullName>
    </submittedName>
</protein>
<evidence type="ECO:0000313" key="2">
    <source>
        <dbReference type="Proteomes" id="UP000427906"/>
    </source>
</evidence>
<accession>A0A5K7YP66</accession>
<dbReference type="KEGG" id="dalk:DSCA_40300"/>
<dbReference type="RefSeq" id="WP_155318073.1">
    <property type="nucleotide sequence ID" value="NZ_AP021874.1"/>
</dbReference>
<evidence type="ECO:0000313" key="1">
    <source>
        <dbReference type="EMBL" id="BBO70100.1"/>
    </source>
</evidence>
<sequence length="55" mass="6171">MEDLSIDSFSGFPGRDCRPLMTHPYRHMYTVADVVDQVRACGLPSPTCDEPGRWG</sequence>
<gene>
    <name evidence="1" type="ORF">DSCA_40300</name>
</gene>
<organism evidence="1 2">
    <name type="scientific">Desulfosarcina alkanivorans</name>
    <dbReference type="NCBI Taxonomy" id="571177"/>
    <lineage>
        <taxon>Bacteria</taxon>
        <taxon>Pseudomonadati</taxon>
        <taxon>Thermodesulfobacteriota</taxon>
        <taxon>Desulfobacteria</taxon>
        <taxon>Desulfobacterales</taxon>
        <taxon>Desulfosarcinaceae</taxon>
        <taxon>Desulfosarcina</taxon>
    </lineage>
</organism>
<dbReference type="Proteomes" id="UP000427906">
    <property type="component" value="Chromosome"/>
</dbReference>